<feature type="region of interest" description="Disordered" evidence="1">
    <location>
        <begin position="200"/>
        <end position="275"/>
    </location>
</feature>
<feature type="compositionally biased region" description="Polar residues" evidence="1">
    <location>
        <begin position="245"/>
        <end position="254"/>
    </location>
</feature>
<dbReference type="OrthoDB" id="621651at2759"/>
<organism evidence="2 3">
    <name type="scientific">Nyssa sinensis</name>
    <dbReference type="NCBI Taxonomy" id="561372"/>
    <lineage>
        <taxon>Eukaryota</taxon>
        <taxon>Viridiplantae</taxon>
        <taxon>Streptophyta</taxon>
        <taxon>Embryophyta</taxon>
        <taxon>Tracheophyta</taxon>
        <taxon>Spermatophyta</taxon>
        <taxon>Magnoliopsida</taxon>
        <taxon>eudicotyledons</taxon>
        <taxon>Gunneridae</taxon>
        <taxon>Pentapetalae</taxon>
        <taxon>asterids</taxon>
        <taxon>Cornales</taxon>
        <taxon>Nyssaceae</taxon>
        <taxon>Nyssa</taxon>
    </lineage>
</organism>
<feature type="region of interest" description="Disordered" evidence="1">
    <location>
        <begin position="83"/>
        <end position="136"/>
    </location>
</feature>
<feature type="region of interest" description="Disordered" evidence="1">
    <location>
        <begin position="151"/>
        <end position="170"/>
    </location>
</feature>
<dbReference type="Proteomes" id="UP000325577">
    <property type="component" value="Linkage Group LG20"/>
</dbReference>
<dbReference type="AlphaFoldDB" id="A0A5J5AJ48"/>
<evidence type="ECO:0000313" key="2">
    <source>
        <dbReference type="EMBL" id="KAA8529507.1"/>
    </source>
</evidence>
<feature type="compositionally biased region" description="Polar residues" evidence="1">
    <location>
        <begin position="121"/>
        <end position="136"/>
    </location>
</feature>
<evidence type="ECO:0000313" key="3">
    <source>
        <dbReference type="Proteomes" id="UP000325577"/>
    </source>
</evidence>
<sequence length="275" mass="30416">MSESMIEALNVENKMGKSVASSATLQVSVSFGRFENDSLSWEKWSSFSPNKYLEEVEKCSTPGSVAKKKAYFEAHYKKIAARKAEPLGQEKRTETSPLRPDDPSYEDYGEKTYGIDPKFGVSNSENSPTGVGQDMNVNNAHVDELNEDVAVTTECQSSSVEGDKEEMDGIPDLLETLMENKEKNVKLDALDKSQKVTATKKEKTLVGNKKKLASPLLKSPKISNSRLLKPTPTSSPMSTSQFSTKKANGSSLLKSKNPFYRRKQENSSYIPAYVS</sequence>
<keyword evidence="3" id="KW-1185">Reference proteome</keyword>
<gene>
    <name evidence="2" type="ORF">F0562_033694</name>
</gene>
<evidence type="ECO:0000256" key="1">
    <source>
        <dbReference type="SAM" id="MobiDB-lite"/>
    </source>
</evidence>
<proteinExistence type="predicted"/>
<feature type="compositionally biased region" description="Low complexity" evidence="1">
    <location>
        <begin position="230"/>
        <end position="244"/>
    </location>
</feature>
<protein>
    <recommendedName>
        <fullName evidence="4">TPX2 C-terminal domain-containing protein</fullName>
    </recommendedName>
</protein>
<name>A0A5J5AJ48_9ASTE</name>
<accession>A0A5J5AJ48</accession>
<dbReference type="EMBL" id="CM018044">
    <property type="protein sequence ID" value="KAA8529507.1"/>
    <property type="molecule type" value="Genomic_DNA"/>
</dbReference>
<dbReference type="PANTHER" id="PTHR47286">
    <property type="entry name" value="F3I6.9 PROTEIN"/>
    <property type="match status" value="1"/>
</dbReference>
<evidence type="ECO:0008006" key="4">
    <source>
        <dbReference type="Google" id="ProtNLM"/>
    </source>
</evidence>
<feature type="compositionally biased region" description="Basic and acidic residues" evidence="1">
    <location>
        <begin position="83"/>
        <end position="102"/>
    </location>
</feature>
<dbReference type="PANTHER" id="PTHR47286:SF2">
    <property type="entry name" value="F3I6.9 PROTEIN"/>
    <property type="match status" value="1"/>
</dbReference>
<reference evidence="2 3" key="1">
    <citation type="submission" date="2019-09" db="EMBL/GenBank/DDBJ databases">
        <title>A chromosome-level genome assembly of the Chinese tupelo Nyssa sinensis.</title>
        <authorList>
            <person name="Yang X."/>
            <person name="Kang M."/>
            <person name="Yang Y."/>
            <person name="Xiong H."/>
            <person name="Wang M."/>
            <person name="Zhang Z."/>
            <person name="Wang Z."/>
            <person name="Wu H."/>
            <person name="Ma T."/>
            <person name="Liu J."/>
            <person name="Xi Z."/>
        </authorList>
    </citation>
    <scope>NUCLEOTIDE SEQUENCE [LARGE SCALE GENOMIC DNA]</scope>
    <source>
        <strain evidence="2">J267</strain>
        <tissue evidence="2">Leaf</tissue>
    </source>
</reference>